<organism evidence="12 13">
    <name type="scientific">Candidatus Avitreponema avistercoris</name>
    <dbReference type="NCBI Taxonomy" id="2840705"/>
    <lineage>
        <taxon>Bacteria</taxon>
        <taxon>Pseudomonadati</taxon>
        <taxon>Spirochaetota</taxon>
        <taxon>Spirochaetia</taxon>
        <taxon>Spirochaetales</taxon>
        <taxon>Candidatus Avitreponema</taxon>
    </lineage>
</organism>
<evidence type="ECO:0000256" key="4">
    <source>
        <dbReference type="ARBA" id="ARBA00022692"/>
    </source>
</evidence>
<proteinExistence type="inferred from homology"/>
<dbReference type="GO" id="GO:0004016">
    <property type="term" value="F:adenylate cyclase activity"/>
    <property type="evidence" value="ECO:0007669"/>
    <property type="project" value="UniProtKB-UniRule"/>
</dbReference>
<accession>A0A9D9ELQ8</accession>
<dbReference type="Pfam" id="PF02457">
    <property type="entry name" value="DAC"/>
    <property type="match status" value="1"/>
</dbReference>
<dbReference type="PIRSF" id="PIRSF004793">
    <property type="entry name" value="UCP004793"/>
    <property type="match status" value="1"/>
</dbReference>
<dbReference type="GO" id="GO:0006171">
    <property type="term" value="P:cAMP biosynthetic process"/>
    <property type="evidence" value="ECO:0007669"/>
    <property type="project" value="InterPro"/>
</dbReference>
<dbReference type="InterPro" id="IPR014046">
    <property type="entry name" value="C-di-AMP_synthase"/>
</dbReference>
<dbReference type="InterPro" id="IPR034701">
    <property type="entry name" value="CdaA"/>
</dbReference>
<evidence type="ECO:0000256" key="7">
    <source>
        <dbReference type="ARBA" id="ARBA00022840"/>
    </source>
</evidence>
<dbReference type="EC" id="2.7.7.85" evidence="10"/>
<keyword evidence="9 10" id="KW-0472">Membrane</keyword>
<dbReference type="EMBL" id="JADIMS010000033">
    <property type="protein sequence ID" value="MBO8449833.1"/>
    <property type="molecule type" value="Genomic_DNA"/>
</dbReference>
<evidence type="ECO:0000256" key="9">
    <source>
        <dbReference type="ARBA" id="ARBA00023136"/>
    </source>
</evidence>
<evidence type="ECO:0000256" key="1">
    <source>
        <dbReference type="ARBA" id="ARBA00000877"/>
    </source>
</evidence>
<comment type="similarity">
    <text evidence="10">Belongs to the adenylate cyclase family. DacA/CdaA subfamily.</text>
</comment>
<comment type="caution">
    <text evidence="10">Lacks conserved residue(s) required for the propagation of feature annotation.</text>
</comment>
<keyword evidence="6 10" id="KW-0547">Nucleotide-binding</keyword>
<comment type="caution">
    <text evidence="12">The sequence shown here is derived from an EMBL/GenBank/DDBJ whole genome shotgun (WGS) entry which is preliminary data.</text>
</comment>
<dbReference type="InterPro" id="IPR003390">
    <property type="entry name" value="DNA_integrity_scan_DisA_N"/>
</dbReference>
<dbReference type="GO" id="GO:0106408">
    <property type="term" value="F:diadenylate cyclase activity"/>
    <property type="evidence" value="ECO:0007669"/>
    <property type="project" value="UniProtKB-EC"/>
</dbReference>
<dbReference type="SUPFAM" id="SSF143597">
    <property type="entry name" value="YojJ-like"/>
    <property type="match status" value="1"/>
</dbReference>
<protein>
    <recommendedName>
        <fullName evidence="10">Diadenylate cyclase</fullName>
        <shortName evidence="10">DAC</shortName>
        <ecNumber evidence="10">2.7.7.85</ecNumber>
    </recommendedName>
    <alternativeName>
        <fullName evidence="10">Cyclic-di-AMP synthase</fullName>
        <shortName evidence="10">c-di-AMP synthase</shortName>
    </alternativeName>
</protein>
<reference evidence="12" key="2">
    <citation type="journal article" date="2021" name="PeerJ">
        <title>Extensive microbial diversity within the chicken gut microbiome revealed by metagenomics and culture.</title>
        <authorList>
            <person name="Gilroy R."/>
            <person name="Ravi A."/>
            <person name="Getino M."/>
            <person name="Pursley I."/>
            <person name="Horton D.L."/>
            <person name="Alikhan N.F."/>
            <person name="Baker D."/>
            <person name="Gharbi K."/>
            <person name="Hall N."/>
            <person name="Watson M."/>
            <person name="Adriaenssens E.M."/>
            <person name="Foster-Nyarko E."/>
            <person name="Jarju S."/>
            <person name="Secka A."/>
            <person name="Antonio M."/>
            <person name="Oren A."/>
            <person name="Chaudhuri R.R."/>
            <person name="La Ragione R."/>
            <person name="Hildebrand F."/>
            <person name="Pallen M.J."/>
        </authorList>
    </citation>
    <scope>NUCLEOTIDE SEQUENCE</scope>
    <source>
        <strain evidence="12">B3-4054</strain>
    </source>
</reference>
<keyword evidence="2 10" id="KW-1003">Cell membrane</keyword>
<dbReference type="Gene3D" id="3.40.1700.10">
    <property type="entry name" value="DNA integrity scanning protein, DisA, N-terminal domain"/>
    <property type="match status" value="1"/>
</dbReference>
<reference evidence="12" key="1">
    <citation type="submission" date="2020-10" db="EMBL/GenBank/DDBJ databases">
        <authorList>
            <person name="Gilroy R."/>
        </authorList>
    </citation>
    <scope>NUCLEOTIDE SEQUENCE</scope>
    <source>
        <strain evidence="12">B3-4054</strain>
    </source>
</reference>
<comment type="catalytic activity">
    <reaction evidence="1 10">
        <text>2 ATP = 3',3'-c-di-AMP + 2 diphosphate</text>
        <dbReference type="Rhea" id="RHEA:35655"/>
        <dbReference type="ChEBI" id="CHEBI:30616"/>
        <dbReference type="ChEBI" id="CHEBI:33019"/>
        <dbReference type="ChEBI" id="CHEBI:71500"/>
        <dbReference type="EC" id="2.7.7.85"/>
    </reaction>
</comment>
<evidence type="ECO:0000256" key="10">
    <source>
        <dbReference type="HAMAP-Rule" id="MF_01499"/>
    </source>
</evidence>
<keyword evidence="8 10" id="KW-1133">Transmembrane helix</keyword>
<keyword evidence="5 10" id="KW-0548">Nucleotidyltransferase</keyword>
<dbReference type="NCBIfam" id="TIGR00159">
    <property type="entry name" value="diadenylate cyclase CdaA"/>
    <property type="match status" value="1"/>
</dbReference>
<keyword evidence="3 10" id="KW-0808">Transferase</keyword>
<keyword evidence="4 10" id="KW-0812">Transmembrane</keyword>
<sequence>MNVFNQLKAVYDWVNPFLDIFILAFLLYSIYGILVKTQAAQLFKGIVTLFMIYAAAFVLNLETLLWILNALAPGLVVGVAIIFQPELRKIFLKIGQSDLFTIGKRSKRSYIDAVVSSAEKLSSYKRGMLVVFIRKNTLKDIVESESGTRLDARISSGLLVTIFGHDTPLHDGAVVVHGGTILAAACYLPLSEQQDIRKTFGTRHRAALGIAEQTDAVVVIVSEETGAMSLAYDSKLYYDLSSSELTRQLETLLDVSDESSGQEGKNE</sequence>
<dbReference type="Pfam" id="PF19293">
    <property type="entry name" value="CdaA_N"/>
    <property type="match status" value="1"/>
</dbReference>
<dbReference type="PANTHER" id="PTHR34185">
    <property type="entry name" value="DIADENYLATE CYCLASE"/>
    <property type="match status" value="1"/>
</dbReference>
<feature type="transmembrane region" description="Helical" evidence="10">
    <location>
        <begin position="65"/>
        <end position="83"/>
    </location>
</feature>
<dbReference type="HAMAP" id="MF_01499">
    <property type="entry name" value="DacA"/>
    <property type="match status" value="1"/>
</dbReference>
<dbReference type="InterPro" id="IPR050338">
    <property type="entry name" value="DisA"/>
</dbReference>
<name>A0A9D9ELQ8_9SPIR</name>
<feature type="transmembrane region" description="Helical" evidence="10">
    <location>
        <begin position="42"/>
        <end position="59"/>
    </location>
</feature>
<dbReference type="PANTHER" id="PTHR34185:SF1">
    <property type="entry name" value="DIADENYLATE CYCLASE"/>
    <property type="match status" value="1"/>
</dbReference>
<evidence type="ECO:0000313" key="13">
    <source>
        <dbReference type="Proteomes" id="UP000823616"/>
    </source>
</evidence>
<comment type="subunit">
    <text evidence="10">Probably a homodimer.</text>
</comment>
<evidence type="ECO:0000259" key="11">
    <source>
        <dbReference type="PROSITE" id="PS51794"/>
    </source>
</evidence>
<gene>
    <name evidence="10" type="primary">dacA</name>
    <name evidence="12" type="ORF">IAA96_01860</name>
</gene>
<dbReference type="PROSITE" id="PS51794">
    <property type="entry name" value="DAC"/>
    <property type="match status" value="1"/>
</dbReference>
<dbReference type="AlphaFoldDB" id="A0A9D9ELQ8"/>
<evidence type="ECO:0000256" key="2">
    <source>
        <dbReference type="ARBA" id="ARBA00022475"/>
    </source>
</evidence>
<evidence type="ECO:0000256" key="3">
    <source>
        <dbReference type="ARBA" id="ARBA00022679"/>
    </source>
</evidence>
<dbReference type="GO" id="GO:0005524">
    <property type="term" value="F:ATP binding"/>
    <property type="evidence" value="ECO:0007669"/>
    <property type="project" value="UniProtKB-UniRule"/>
</dbReference>
<evidence type="ECO:0000256" key="6">
    <source>
        <dbReference type="ARBA" id="ARBA00022741"/>
    </source>
</evidence>
<dbReference type="InterPro" id="IPR045585">
    <property type="entry name" value="CdaA_N"/>
</dbReference>
<comment type="function">
    <text evidence="10">Catalyzes the condensation of 2 ATP molecules into cyclic di-AMP (c-di-AMP), a second messenger used to regulate differing processes in different bacteria.</text>
</comment>
<feature type="domain" description="DAC" evidence="11">
    <location>
        <begin position="84"/>
        <end position="242"/>
    </location>
</feature>
<evidence type="ECO:0000256" key="5">
    <source>
        <dbReference type="ARBA" id="ARBA00022695"/>
    </source>
</evidence>
<dbReference type="Proteomes" id="UP000823616">
    <property type="component" value="Unassembled WGS sequence"/>
</dbReference>
<evidence type="ECO:0000256" key="8">
    <source>
        <dbReference type="ARBA" id="ARBA00022989"/>
    </source>
</evidence>
<evidence type="ECO:0000313" key="12">
    <source>
        <dbReference type="EMBL" id="MBO8449833.1"/>
    </source>
</evidence>
<feature type="transmembrane region" description="Helical" evidence="10">
    <location>
        <begin position="13"/>
        <end position="35"/>
    </location>
</feature>
<dbReference type="InterPro" id="IPR036888">
    <property type="entry name" value="DNA_integrity_DisA_N_sf"/>
</dbReference>
<keyword evidence="7 10" id="KW-0067">ATP-binding</keyword>